<keyword evidence="3" id="KW-1185">Reference proteome</keyword>
<dbReference type="Proteomes" id="UP001361239">
    <property type="component" value="Unassembled WGS sequence"/>
</dbReference>
<feature type="domain" description="Pyrroloquinoline quinone-dependent pyranose dehydrogenase beta-propeller" evidence="1">
    <location>
        <begin position="318"/>
        <end position="424"/>
    </location>
</feature>
<dbReference type="PROSITE" id="PS51257">
    <property type="entry name" value="PROKAR_LIPOPROTEIN"/>
    <property type="match status" value="1"/>
</dbReference>
<protein>
    <submittedName>
        <fullName evidence="2">Sorbosone dehydrogenase family protein</fullName>
    </submittedName>
</protein>
<dbReference type="Pfam" id="PF22807">
    <property type="entry name" value="TrAA12"/>
    <property type="match status" value="2"/>
</dbReference>
<reference evidence="2 3" key="1">
    <citation type="submission" date="2024-03" db="EMBL/GenBank/DDBJ databases">
        <authorList>
            <person name="Jo J.-H."/>
        </authorList>
    </citation>
    <scope>NUCLEOTIDE SEQUENCE [LARGE SCALE GENOMIC DNA]</scope>
    <source>
        <strain evidence="2 3">PS1R-30</strain>
    </source>
</reference>
<comment type="caution">
    <text evidence="2">The sequence shown here is derived from an EMBL/GenBank/DDBJ whole genome shotgun (WGS) entry which is preliminary data.</text>
</comment>
<sequence>MARSRIITLTLLVGTLAACGSGKEQSQYGPDPRLPGQKSGLLPDMSIASPTGWGRALPKVPAGYTITPLATGLKIPRQMIVMPNGDVLVAEGSGASAPPLRPKDLIAGLIKARGKSKVKGGNRISLLRDADGDGRADLKTVLLDGLDAPYGLAFVNGALFVANQGELLRYPYLVGQTKITAPGAKVTDLPSQINHHWTKALAASPDGTKLYVGIGSNSNITERGMAAEVDRAMVWEIDAATGAHRPFATGLRNPTALAFQPGTGQLWTTVNERDELGPDLVPDYVTSVREGAFYGWPYSYWGQHVDPRVHPQDPKKVASAIAPDYALGSHVAALGLAFSSPAMGARFGEGLFVGMHGSWNRKPFSGYKVVFIGFVAGKPTGQPIDVVTGFLDGDKARGRPVGVALDPRGALLVADDLSNTVWRIAPSTQPRPATSSPSPPAG</sequence>
<feature type="domain" description="Pyrroloquinoline quinone-dependent pyranose dehydrogenase beta-propeller" evidence="1">
    <location>
        <begin position="148"/>
        <end position="276"/>
    </location>
</feature>
<evidence type="ECO:0000313" key="2">
    <source>
        <dbReference type="EMBL" id="MEJ5979357.1"/>
    </source>
</evidence>
<accession>A0ABU8S330</accession>
<dbReference type="InterPro" id="IPR011041">
    <property type="entry name" value="Quinoprot_gluc/sorb_DH_b-prop"/>
</dbReference>
<dbReference type="SUPFAM" id="SSF50952">
    <property type="entry name" value="Soluble quinoprotein glucose dehydrogenase"/>
    <property type="match status" value="1"/>
</dbReference>
<dbReference type="RefSeq" id="WP_339589295.1">
    <property type="nucleotide sequence ID" value="NZ_JBBHJZ010000007.1"/>
</dbReference>
<proteinExistence type="predicted"/>
<dbReference type="InterPro" id="IPR054539">
    <property type="entry name" value="Beta-prop_PDH"/>
</dbReference>
<dbReference type="PANTHER" id="PTHR33546">
    <property type="entry name" value="LARGE, MULTIFUNCTIONAL SECRETED PROTEIN-RELATED"/>
    <property type="match status" value="1"/>
</dbReference>
<gene>
    <name evidence="2" type="ORF">WG901_22070</name>
</gene>
<evidence type="ECO:0000259" key="1">
    <source>
        <dbReference type="Pfam" id="PF22807"/>
    </source>
</evidence>
<dbReference type="EMBL" id="JBBHJZ010000007">
    <property type="protein sequence ID" value="MEJ5979357.1"/>
    <property type="molecule type" value="Genomic_DNA"/>
</dbReference>
<dbReference type="PANTHER" id="PTHR33546:SF1">
    <property type="entry name" value="LARGE, MULTIFUNCTIONAL SECRETED PROTEIN"/>
    <property type="match status" value="1"/>
</dbReference>
<organism evidence="2 3">
    <name type="scientific">Novosphingobium anseongense</name>
    <dbReference type="NCBI Taxonomy" id="3133436"/>
    <lineage>
        <taxon>Bacteria</taxon>
        <taxon>Pseudomonadati</taxon>
        <taxon>Pseudomonadota</taxon>
        <taxon>Alphaproteobacteria</taxon>
        <taxon>Sphingomonadales</taxon>
        <taxon>Sphingomonadaceae</taxon>
        <taxon>Novosphingobium</taxon>
    </lineage>
</organism>
<dbReference type="Gene3D" id="2.120.10.30">
    <property type="entry name" value="TolB, C-terminal domain"/>
    <property type="match status" value="1"/>
</dbReference>
<evidence type="ECO:0000313" key="3">
    <source>
        <dbReference type="Proteomes" id="UP001361239"/>
    </source>
</evidence>
<name>A0ABU8S330_9SPHN</name>
<dbReference type="InterPro" id="IPR011042">
    <property type="entry name" value="6-blade_b-propeller_TolB-like"/>
</dbReference>